<feature type="active site" evidence="11">
    <location>
        <position position="36"/>
    </location>
</feature>
<dbReference type="UniPathway" id="UPA00335"/>
<dbReference type="Gene3D" id="3.30.420.40">
    <property type="match status" value="1"/>
</dbReference>
<dbReference type="GO" id="GO:0003998">
    <property type="term" value="F:acylphosphatase activity"/>
    <property type="evidence" value="ECO:0007669"/>
    <property type="project" value="UniProtKB-EC"/>
</dbReference>
<dbReference type="InterPro" id="IPR017945">
    <property type="entry name" value="DHBP_synth_RibB-like_a/b_dom"/>
</dbReference>
<dbReference type="KEGG" id="ccb:Clocel_3387"/>
<dbReference type="Pfam" id="PF01300">
    <property type="entry name" value="Sua5_yciO_yrdC"/>
    <property type="match status" value="1"/>
</dbReference>
<organism evidence="14 15">
    <name type="scientific">Clostridium cellulovorans (strain ATCC 35296 / DSM 3052 / OCM 3 / 743B)</name>
    <dbReference type="NCBI Taxonomy" id="573061"/>
    <lineage>
        <taxon>Bacteria</taxon>
        <taxon>Bacillati</taxon>
        <taxon>Bacillota</taxon>
        <taxon>Clostridia</taxon>
        <taxon>Eubacteriales</taxon>
        <taxon>Clostridiaceae</taxon>
        <taxon>Clostridium</taxon>
    </lineage>
</organism>
<evidence type="ECO:0000256" key="8">
    <source>
        <dbReference type="ARBA" id="ARBA00047645"/>
    </source>
</evidence>
<feature type="domain" description="YrdC-like" evidence="13">
    <location>
        <begin position="201"/>
        <end position="392"/>
    </location>
</feature>
<dbReference type="EMBL" id="CP002160">
    <property type="protein sequence ID" value="ADL53066.1"/>
    <property type="molecule type" value="Genomic_DNA"/>
</dbReference>
<dbReference type="GO" id="GO:0016743">
    <property type="term" value="F:carboxyl- or carbamoyltransferase activity"/>
    <property type="evidence" value="ECO:0007669"/>
    <property type="project" value="UniProtKB-UniRule"/>
</dbReference>
<dbReference type="SUPFAM" id="SSF55821">
    <property type="entry name" value="YrdC/RibB"/>
    <property type="match status" value="1"/>
</dbReference>
<dbReference type="GO" id="GO:0016874">
    <property type="term" value="F:ligase activity"/>
    <property type="evidence" value="ECO:0007669"/>
    <property type="project" value="UniProtKB-UniRule"/>
</dbReference>
<comment type="catalytic activity">
    <reaction evidence="8 11">
        <text>an acyl phosphate + H2O = a carboxylate + phosphate + H(+)</text>
        <dbReference type="Rhea" id="RHEA:14965"/>
        <dbReference type="ChEBI" id="CHEBI:15377"/>
        <dbReference type="ChEBI" id="CHEBI:15378"/>
        <dbReference type="ChEBI" id="CHEBI:29067"/>
        <dbReference type="ChEBI" id="CHEBI:43474"/>
        <dbReference type="ChEBI" id="CHEBI:59918"/>
        <dbReference type="EC" id="3.6.1.7"/>
    </reaction>
</comment>
<evidence type="ECO:0000259" key="12">
    <source>
        <dbReference type="PROSITE" id="PS51160"/>
    </source>
</evidence>
<dbReference type="PROSITE" id="PS51163">
    <property type="entry name" value="YRDC"/>
    <property type="match status" value="1"/>
</dbReference>
<evidence type="ECO:0000256" key="4">
    <source>
        <dbReference type="ARBA" id="ARBA00022598"/>
    </source>
</evidence>
<dbReference type="SUPFAM" id="SSF54975">
    <property type="entry name" value="Acylphosphatase/BLUF domain-like"/>
    <property type="match status" value="1"/>
</dbReference>
<dbReference type="InterPro" id="IPR011125">
    <property type="entry name" value="Znf_HypF"/>
</dbReference>
<dbReference type="PROSITE" id="PS51160">
    <property type="entry name" value="ACYLPHOSPHATASE_3"/>
    <property type="match status" value="1"/>
</dbReference>
<evidence type="ECO:0000256" key="10">
    <source>
        <dbReference type="PIRNR" id="PIRNR006256"/>
    </source>
</evidence>
<keyword evidence="4" id="KW-0436">Ligase</keyword>
<dbReference type="GO" id="GO:0008270">
    <property type="term" value="F:zinc ion binding"/>
    <property type="evidence" value="ECO:0007669"/>
    <property type="project" value="UniProtKB-KW"/>
</dbReference>
<dbReference type="InterPro" id="IPR017968">
    <property type="entry name" value="Acylphosphatase_CS"/>
</dbReference>
<gene>
    <name evidence="14" type="ordered locus">Clocel_3387</name>
</gene>
<proteinExistence type="inferred from homology"/>
<feature type="active site" evidence="11">
    <location>
        <position position="18"/>
    </location>
</feature>
<dbReference type="SUPFAM" id="SSF53067">
    <property type="entry name" value="Actin-like ATPase domain"/>
    <property type="match status" value="1"/>
</dbReference>
<dbReference type="PIRSF" id="PIRSF006256">
    <property type="entry name" value="CMPcnvr_hdrg_mat"/>
    <property type="match status" value="1"/>
</dbReference>
<dbReference type="FunFam" id="3.30.420.40:FF:000124">
    <property type="entry name" value="Carbamoyltransferase HypF"/>
    <property type="match status" value="1"/>
</dbReference>
<dbReference type="RefSeq" id="WP_010073464.1">
    <property type="nucleotide sequence ID" value="NC_014393.1"/>
</dbReference>
<dbReference type="Pfam" id="PF07503">
    <property type="entry name" value="zf-HYPF"/>
    <property type="match status" value="2"/>
</dbReference>
<evidence type="ECO:0000256" key="2">
    <source>
        <dbReference type="ARBA" id="ARBA00005614"/>
    </source>
</evidence>
<protein>
    <recommendedName>
        <fullName evidence="10">Carbamoyltransferase</fullName>
        <ecNumber evidence="10">6.2.-.-</ecNumber>
    </recommendedName>
</protein>
<dbReference type="GO" id="GO:0003725">
    <property type="term" value="F:double-stranded RNA binding"/>
    <property type="evidence" value="ECO:0007669"/>
    <property type="project" value="InterPro"/>
</dbReference>
<dbReference type="InterPro" id="IPR041440">
    <property type="entry name" value="HypF_C"/>
</dbReference>
<keyword evidence="5" id="KW-0479">Metal-binding</keyword>
<dbReference type="eggNOG" id="COG0068">
    <property type="taxonomic scope" value="Bacteria"/>
</dbReference>
<dbReference type="STRING" id="573061.Clocel_3387"/>
<evidence type="ECO:0000256" key="11">
    <source>
        <dbReference type="PROSITE-ProRule" id="PRU00520"/>
    </source>
</evidence>
<name>D9SV92_CLOC7</name>
<dbReference type="HOGENOM" id="CLU_009164_0_0_9"/>
<dbReference type="Gene3D" id="3.30.420.360">
    <property type="match status" value="1"/>
</dbReference>
<evidence type="ECO:0000256" key="5">
    <source>
        <dbReference type="ARBA" id="ARBA00022723"/>
    </source>
</evidence>
<dbReference type="AlphaFoldDB" id="D9SV92"/>
<dbReference type="EC" id="6.2.-.-" evidence="10"/>
<dbReference type="Pfam" id="PF22521">
    <property type="entry name" value="HypF_C_2"/>
    <property type="match status" value="1"/>
</dbReference>
<evidence type="ECO:0000256" key="7">
    <source>
        <dbReference type="ARBA" id="ARBA00022833"/>
    </source>
</evidence>
<dbReference type="Gene3D" id="3.30.110.120">
    <property type="match status" value="1"/>
</dbReference>
<reference evidence="14 15" key="1">
    <citation type="submission" date="2010-08" db="EMBL/GenBank/DDBJ databases">
        <title>Complete sequence of Clostridium cellulovorans 743B.</title>
        <authorList>
            <consortium name="US DOE Joint Genome Institute"/>
            <person name="Lucas S."/>
            <person name="Copeland A."/>
            <person name="Lapidus A."/>
            <person name="Cheng J.-F."/>
            <person name="Bruce D."/>
            <person name="Goodwin L."/>
            <person name="Pitluck S."/>
            <person name="Chertkov O."/>
            <person name="Detter J.C."/>
            <person name="Han C."/>
            <person name="Tapia R."/>
            <person name="Land M."/>
            <person name="Hauser L."/>
            <person name="Chang Y.-J."/>
            <person name="Jeffries C."/>
            <person name="Kyrpides N."/>
            <person name="Ivanova N."/>
            <person name="Mikhailova N."/>
            <person name="Hemme C.L."/>
            <person name="Woyke T."/>
        </authorList>
    </citation>
    <scope>NUCLEOTIDE SEQUENCE [LARGE SCALE GENOMIC DNA]</scope>
    <source>
        <strain evidence="15">ATCC 35296 / DSM 3052 / OCM 3 / 743B</strain>
    </source>
</reference>
<dbReference type="InterPro" id="IPR036046">
    <property type="entry name" value="Acylphosphatase-like_dom_sf"/>
</dbReference>
<comment type="pathway">
    <text evidence="1">Protein modification; [NiFe] hydrogenase maturation.</text>
</comment>
<feature type="domain" description="Acylphosphatase-like" evidence="12">
    <location>
        <begin position="3"/>
        <end position="91"/>
    </location>
</feature>
<dbReference type="InterPro" id="IPR055128">
    <property type="entry name" value="HypF_C_2"/>
</dbReference>
<dbReference type="GO" id="GO:0051604">
    <property type="term" value="P:protein maturation"/>
    <property type="evidence" value="ECO:0007669"/>
    <property type="project" value="TreeGrafter"/>
</dbReference>
<keyword evidence="11" id="KW-0378">Hydrolase</keyword>
<dbReference type="InterPro" id="IPR001792">
    <property type="entry name" value="Acylphosphatase-like_dom"/>
</dbReference>
<sequence>MKTCRYRIKGIVQGVGFRPFIHKITAKYELKGWVLNDSEGVVVEVQGKQRDIDSFIDDVKISCPPMAKIQDIIEIPVSKSQKRYADFIIKRSIQRRETNTFIPPDAYVCKECVDELLDKNNRRYKYPFINCTNCGPRYTIIKEMPYDRISTTMKEFKMCPDCQKEYKDINSRRYHAQPNACPICGPQLELRDKNGEVVIATDVISFSKERLLEGKIFAIKSIGGFHLAANALDEKIVKKLRLLKKRDSKPFAIMVNDTKMAEKYMEVSEEEKKLLNGVERPIVLLKKKPHMLPDAIAPNNPSYGVMLPSAPLHYLLLEDGRLEALIMTSGNISGEPIVYENNEAIKQLNSIADYFILNNRDIYTRVDDSIVRYSNSNSLRKPITSIIRRARGFAPYPIIIDKKVTSIVALGSELKATVATSKCNTVFISQHIGDVKNDKIFESLFNAVEHLKKLLTIEPKVLVCDLHPNFKSSLKAMSQSELPVIKVQHHHAHMAACMAENNLEEDTIGIIFDGTGYGHDGTIWGGEFLVGDYNSVKRVGSLDSFYLLGGDKAIKEPFRVALDILYRTYGEGMLQLGLPFLSKYTEQEMKIYYKMSEKKINAFETTSMGRLFDGVSVLINLCTSIEYEGQAAIELEGLLNRDFTLDKSFNYEILQRDDRYIFDYRAMIREIVNLVSEKEYDISNLSRRFHSTIISALVSITNRIRKDYKINNVVLSGGVFMNEYLLVNSIIALENLNFNVFYHSKVPTNDGGISLGQVMVADAIYNKTKKVRK</sequence>
<dbReference type="Proteomes" id="UP000002730">
    <property type="component" value="Chromosome"/>
</dbReference>
<dbReference type="PROSITE" id="PS00150">
    <property type="entry name" value="ACYLPHOSPHATASE_1"/>
    <property type="match status" value="1"/>
</dbReference>
<dbReference type="InterPro" id="IPR051060">
    <property type="entry name" value="Carbamoyltrans_HypF-like"/>
</dbReference>
<dbReference type="InterPro" id="IPR043129">
    <property type="entry name" value="ATPase_NBD"/>
</dbReference>
<keyword evidence="6" id="KW-0863">Zinc-finger</keyword>
<evidence type="ECO:0000259" key="13">
    <source>
        <dbReference type="PROSITE" id="PS51163"/>
    </source>
</evidence>
<keyword evidence="15" id="KW-1185">Reference proteome</keyword>
<accession>D9SV92</accession>
<dbReference type="PANTHER" id="PTHR42959">
    <property type="entry name" value="CARBAMOYLTRANSFERASE"/>
    <property type="match status" value="1"/>
</dbReference>
<dbReference type="Pfam" id="PF17788">
    <property type="entry name" value="HypF_C"/>
    <property type="match status" value="1"/>
</dbReference>
<evidence type="ECO:0000256" key="6">
    <source>
        <dbReference type="ARBA" id="ARBA00022771"/>
    </source>
</evidence>
<dbReference type="InterPro" id="IPR004421">
    <property type="entry name" value="Carbamoyltransferase_HypF"/>
</dbReference>
<comment type="catalytic activity">
    <reaction evidence="9">
        <text>C-terminal L-cysteinyl-[HypE protein] + carbamoyl phosphate + ATP + H2O = C-terminal S-carboxamide-L-cysteinyl-[HypE protein] + AMP + phosphate + diphosphate + H(+)</text>
        <dbReference type="Rhea" id="RHEA:55636"/>
        <dbReference type="Rhea" id="RHEA-COMP:14247"/>
        <dbReference type="Rhea" id="RHEA-COMP:14392"/>
        <dbReference type="ChEBI" id="CHEBI:15377"/>
        <dbReference type="ChEBI" id="CHEBI:15378"/>
        <dbReference type="ChEBI" id="CHEBI:30616"/>
        <dbReference type="ChEBI" id="CHEBI:33019"/>
        <dbReference type="ChEBI" id="CHEBI:43474"/>
        <dbReference type="ChEBI" id="CHEBI:58228"/>
        <dbReference type="ChEBI" id="CHEBI:76913"/>
        <dbReference type="ChEBI" id="CHEBI:139126"/>
        <dbReference type="ChEBI" id="CHEBI:456215"/>
    </reaction>
</comment>
<dbReference type="Pfam" id="PF00708">
    <property type="entry name" value="Acylphosphatase"/>
    <property type="match status" value="1"/>
</dbReference>
<comment type="similarity">
    <text evidence="3 10">Belongs to the carbamoyltransferase HypF family.</text>
</comment>
<evidence type="ECO:0000256" key="9">
    <source>
        <dbReference type="ARBA" id="ARBA00048220"/>
    </source>
</evidence>
<keyword evidence="7" id="KW-0862">Zinc</keyword>
<dbReference type="Gene3D" id="3.90.870.50">
    <property type="match status" value="1"/>
</dbReference>
<comment type="similarity">
    <text evidence="2">Belongs to the acylphosphatase family.</text>
</comment>
<evidence type="ECO:0000313" key="15">
    <source>
        <dbReference type="Proteomes" id="UP000002730"/>
    </source>
</evidence>
<evidence type="ECO:0000256" key="1">
    <source>
        <dbReference type="ARBA" id="ARBA00004711"/>
    </source>
</evidence>
<dbReference type="NCBIfam" id="TIGR00143">
    <property type="entry name" value="hypF"/>
    <property type="match status" value="1"/>
</dbReference>
<dbReference type="InterPro" id="IPR006070">
    <property type="entry name" value="Sua5-like_dom"/>
</dbReference>
<dbReference type="OrthoDB" id="9808093at2"/>
<evidence type="ECO:0000256" key="3">
    <source>
        <dbReference type="ARBA" id="ARBA00008097"/>
    </source>
</evidence>
<evidence type="ECO:0000313" key="14">
    <source>
        <dbReference type="EMBL" id="ADL53066.1"/>
    </source>
</evidence>
<dbReference type="PANTHER" id="PTHR42959:SF1">
    <property type="entry name" value="CARBAMOYLTRANSFERASE HYPF"/>
    <property type="match status" value="1"/>
</dbReference>